<evidence type="ECO:0008006" key="3">
    <source>
        <dbReference type="Google" id="ProtNLM"/>
    </source>
</evidence>
<sequence length="657" mass="75144">MDYINRKLDGQLIPLHIEYFAIYDPLLSREIATEDLSVITFITPSNDELQRDNLQKQRELSMVQGLYKFTKELSADGDDLGFVELDDKVVIVNLVEDRYYFMLSVKFNKLAEDDLDNSCEVGYNKLNMAPFQFLQSQILEVYAVFKLHHGEMTGLFENLSITEFKDLITNYFALCFTAQSNLNICENGFLKVFQSLRTSSLTIDYNLTGFLKNQETQLGFKELIIWNDNSEYLNEYGLVYKLNNNLTSESLKDLICFIEKNDHYNSLNKDDILQSYVSTTTKPKSSKSRSGSVPGTATDEIFNPFKVVIKSINNLNELTGVSDGLHYGVDTIHNGLNFGVDSLHNGLTYGVDKLSTGFSTLNTGISSGLNAINGYIPFTPKFGQETDTNPSSAPPVPQPQVPILEPVVSNVSMDTEPTPIIPITSSEDQDVEYLIGLQSNGSISYKNVYLEFSDLEEAESKLKLYKLVIFKILNFKFLMIYEFDQNCINEMQYYGTLSELLFKIHQSYLSNQQTQLHQQPIRKSKFYHIESYPEENRLLSNMPWIPVTGLSEQFAEDLTDNYDDLRNKYINILIHKALYKYWNEEQSVNVTTKESFIKYKNWNIWVYHHQTTQAVLIMLNKTSTGGSGSGGKTSSSNTNIKITDEAMLRRLESFRYH</sequence>
<dbReference type="GO" id="GO:0016192">
    <property type="term" value="P:vesicle-mediated transport"/>
    <property type="evidence" value="ECO:0007669"/>
    <property type="project" value="InterPro"/>
</dbReference>
<reference evidence="1" key="1">
    <citation type="journal article" date="2021" name="Open Biol.">
        <title>Shared evolutionary footprints suggest mitochondrial oxidative damage underlies multiple complex I losses in fungi.</title>
        <authorList>
            <person name="Schikora-Tamarit M.A."/>
            <person name="Marcet-Houben M."/>
            <person name="Nosek J."/>
            <person name="Gabaldon T."/>
        </authorList>
    </citation>
    <scope>NUCLEOTIDE SEQUENCE</scope>
    <source>
        <strain evidence="1">CBS2887</strain>
    </source>
</reference>
<dbReference type="Proteomes" id="UP000774326">
    <property type="component" value="Unassembled WGS sequence"/>
</dbReference>
<evidence type="ECO:0000313" key="2">
    <source>
        <dbReference type="Proteomes" id="UP000774326"/>
    </source>
</evidence>
<dbReference type="EMBL" id="JAEUBG010004410">
    <property type="protein sequence ID" value="KAH3681463.1"/>
    <property type="molecule type" value="Genomic_DNA"/>
</dbReference>
<dbReference type="InterPro" id="IPR013176">
    <property type="entry name" value="Ccz1"/>
</dbReference>
<accession>A0A9P8PZN5</accession>
<dbReference type="OrthoDB" id="240546at2759"/>
<evidence type="ECO:0000313" key="1">
    <source>
        <dbReference type="EMBL" id="KAH3681463.1"/>
    </source>
</evidence>
<name>A0A9P8PZN5_WICPI</name>
<organism evidence="1 2">
    <name type="scientific">Wickerhamomyces pijperi</name>
    <name type="common">Yeast</name>
    <name type="synonym">Pichia pijperi</name>
    <dbReference type="NCBI Taxonomy" id="599730"/>
    <lineage>
        <taxon>Eukaryota</taxon>
        <taxon>Fungi</taxon>
        <taxon>Dikarya</taxon>
        <taxon>Ascomycota</taxon>
        <taxon>Saccharomycotina</taxon>
        <taxon>Saccharomycetes</taxon>
        <taxon>Phaffomycetales</taxon>
        <taxon>Wickerhamomycetaceae</taxon>
        <taxon>Wickerhamomyces</taxon>
    </lineage>
</organism>
<comment type="caution">
    <text evidence="1">The sequence shown here is derived from an EMBL/GenBank/DDBJ whole genome shotgun (WGS) entry which is preliminary data.</text>
</comment>
<proteinExistence type="predicted"/>
<protein>
    <recommendedName>
        <fullName evidence="3">CCZ1/INTU/HSP4 first Longin domain-containing protein</fullName>
    </recommendedName>
</protein>
<reference evidence="1" key="2">
    <citation type="submission" date="2021-01" db="EMBL/GenBank/DDBJ databases">
        <authorList>
            <person name="Schikora-Tamarit M.A."/>
        </authorList>
    </citation>
    <scope>NUCLEOTIDE SEQUENCE</scope>
    <source>
        <strain evidence="1">CBS2887</strain>
    </source>
</reference>
<keyword evidence="2" id="KW-1185">Reference proteome</keyword>
<gene>
    <name evidence="1" type="ORF">WICPIJ_007542</name>
</gene>
<dbReference type="AlphaFoldDB" id="A0A9P8PZN5"/>
<dbReference type="GO" id="GO:0035658">
    <property type="term" value="C:Mon1-Ccz1 complex"/>
    <property type="evidence" value="ECO:0007669"/>
    <property type="project" value="InterPro"/>
</dbReference>
<dbReference type="PANTHER" id="PTHR13056">
    <property type="entry name" value="VACUOLAR FUSION PROTEIN CCZ1 HOMOLOG-RELATED"/>
    <property type="match status" value="1"/>
</dbReference>
<dbReference type="PANTHER" id="PTHR13056:SF0">
    <property type="entry name" value="VACUOLAR FUSION PROTEIN CCZ1 HOMOLOG-RELATED"/>
    <property type="match status" value="1"/>
</dbReference>